<feature type="transmembrane region" description="Helical" evidence="7">
    <location>
        <begin position="9"/>
        <end position="29"/>
    </location>
</feature>
<dbReference type="InterPro" id="IPR035906">
    <property type="entry name" value="MetI-like_sf"/>
</dbReference>
<feature type="transmembrane region" description="Helical" evidence="7">
    <location>
        <begin position="132"/>
        <end position="157"/>
    </location>
</feature>
<sequence>MKAYIIQRLLSLIPVMLVVAVVVFFIIHLTPGDPAAVILGPDASIEEVNHLREEMGLNLPIYEQFLIWITKVVQGDLGWSIYMDKPVLQAFLENLAPTLSLALMAQIIAILISIPAGIIAATKRGTFTDQTFMIISLLGISVPNFLLALLLVLVFAINFALLPVAGFQPLSSGILPHIQYLILPAFALGAIQAALIARVTRSSMLDVLNANYIKTARSKGVKKNVVIFKHALKNAFIPILTVIGQTFGQLIAGAVVIETVFNIPGIGQLIINAIMRRDFEVIQGTILLIAFSYVIINLIVDLLYGFFDPRVRLSAKN</sequence>
<organism evidence="9 10">
    <name type="scientific">Robertmurraya siralis</name>
    <dbReference type="NCBI Taxonomy" id="77777"/>
    <lineage>
        <taxon>Bacteria</taxon>
        <taxon>Bacillati</taxon>
        <taxon>Bacillota</taxon>
        <taxon>Bacilli</taxon>
        <taxon>Bacillales</taxon>
        <taxon>Bacillaceae</taxon>
        <taxon>Robertmurraya</taxon>
    </lineage>
</organism>
<dbReference type="InterPro" id="IPR000515">
    <property type="entry name" value="MetI-like"/>
</dbReference>
<dbReference type="CDD" id="cd06261">
    <property type="entry name" value="TM_PBP2"/>
    <property type="match status" value="1"/>
</dbReference>
<evidence type="ECO:0000259" key="8">
    <source>
        <dbReference type="PROSITE" id="PS50928"/>
    </source>
</evidence>
<feature type="transmembrane region" description="Helical" evidence="7">
    <location>
        <begin position="177"/>
        <end position="197"/>
    </location>
</feature>
<dbReference type="EMBL" id="BORC01000004">
    <property type="protein sequence ID" value="GIN62649.1"/>
    <property type="molecule type" value="Genomic_DNA"/>
</dbReference>
<feature type="transmembrane region" description="Helical" evidence="7">
    <location>
        <begin position="285"/>
        <end position="307"/>
    </location>
</feature>
<evidence type="ECO:0000313" key="10">
    <source>
        <dbReference type="Proteomes" id="UP000682111"/>
    </source>
</evidence>
<feature type="domain" description="ABC transmembrane type-1" evidence="8">
    <location>
        <begin position="95"/>
        <end position="304"/>
    </location>
</feature>
<feature type="transmembrane region" description="Helical" evidence="7">
    <location>
        <begin position="99"/>
        <end position="120"/>
    </location>
</feature>
<evidence type="ECO:0000256" key="4">
    <source>
        <dbReference type="ARBA" id="ARBA00022692"/>
    </source>
</evidence>
<evidence type="ECO:0000256" key="6">
    <source>
        <dbReference type="ARBA" id="ARBA00023136"/>
    </source>
</evidence>
<dbReference type="GO" id="GO:0005886">
    <property type="term" value="C:plasma membrane"/>
    <property type="evidence" value="ECO:0007669"/>
    <property type="project" value="UniProtKB-SubCell"/>
</dbReference>
<accession>A0A919WJ10</accession>
<dbReference type="Pfam" id="PF19300">
    <property type="entry name" value="BPD_transp_1_N"/>
    <property type="match status" value="1"/>
</dbReference>
<comment type="subcellular location">
    <subcellularLocation>
        <location evidence="1 7">Cell membrane</location>
        <topology evidence="1 7">Multi-pass membrane protein</topology>
    </subcellularLocation>
</comment>
<dbReference type="PROSITE" id="PS50928">
    <property type="entry name" value="ABC_TM1"/>
    <property type="match status" value="1"/>
</dbReference>
<evidence type="ECO:0000256" key="7">
    <source>
        <dbReference type="RuleBase" id="RU363032"/>
    </source>
</evidence>
<protein>
    <submittedName>
        <fullName evidence="9">Peptide ABC transporter permease</fullName>
    </submittedName>
</protein>
<dbReference type="Gene3D" id="1.10.3720.10">
    <property type="entry name" value="MetI-like"/>
    <property type="match status" value="1"/>
</dbReference>
<dbReference type="PANTHER" id="PTHR43163">
    <property type="entry name" value="DIPEPTIDE TRANSPORT SYSTEM PERMEASE PROTEIN DPPB-RELATED"/>
    <property type="match status" value="1"/>
</dbReference>
<dbReference type="AlphaFoldDB" id="A0A919WJ10"/>
<dbReference type="Pfam" id="PF00528">
    <property type="entry name" value="BPD_transp_1"/>
    <property type="match status" value="1"/>
</dbReference>
<dbReference type="InterPro" id="IPR045621">
    <property type="entry name" value="BPD_transp_1_N"/>
</dbReference>
<keyword evidence="10" id="KW-1185">Reference proteome</keyword>
<keyword evidence="3" id="KW-1003">Cell membrane</keyword>
<evidence type="ECO:0000313" key="9">
    <source>
        <dbReference type="EMBL" id="GIN62649.1"/>
    </source>
</evidence>
<comment type="similarity">
    <text evidence="7">Belongs to the binding-protein-dependent transport system permease family.</text>
</comment>
<name>A0A919WJ10_9BACI</name>
<keyword evidence="5 7" id="KW-1133">Transmembrane helix</keyword>
<dbReference type="RefSeq" id="WP_095309333.1">
    <property type="nucleotide sequence ID" value="NZ_BORC01000004.1"/>
</dbReference>
<dbReference type="GO" id="GO:0071916">
    <property type="term" value="F:dipeptide transmembrane transporter activity"/>
    <property type="evidence" value="ECO:0007669"/>
    <property type="project" value="TreeGrafter"/>
</dbReference>
<proteinExistence type="inferred from homology"/>
<dbReference type="SUPFAM" id="SSF161098">
    <property type="entry name" value="MetI-like"/>
    <property type="match status" value="1"/>
</dbReference>
<gene>
    <name evidence="9" type="primary">ptpD</name>
    <name evidence="9" type="ORF">J27TS8_26420</name>
</gene>
<evidence type="ECO:0000256" key="5">
    <source>
        <dbReference type="ARBA" id="ARBA00022989"/>
    </source>
</evidence>
<evidence type="ECO:0000256" key="3">
    <source>
        <dbReference type="ARBA" id="ARBA00022475"/>
    </source>
</evidence>
<dbReference type="Proteomes" id="UP000682111">
    <property type="component" value="Unassembled WGS sequence"/>
</dbReference>
<evidence type="ECO:0000256" key="1">
    <source>
        <dbReference type="ARBA" id="ARBA00004651"/>
    </source>
</evidence>
<dbReference type="PANTHER" id="PTHR43163:SF6">
    <property type="entry name" value="DIPEPTIDE TRANSPORT SYSTEM PERMEASE PROTEIN DPPB-RELATED"/>
    <property type="match status" value="1"/>
</dbReference>
<keyword evidence="2 7" id="KW-0813">Transport</keyword>
<keyword evidence="6 7" id="KW-0472">Membrane</keyword>
<keyword evidence="4 7" id="KW-0812">Transmembrane</keyword>
<evidence type="ECO:0000256" key="2">
    <source>
        <dbReference type="ARBA" id="ARBA00022448"/>
    </source>
</evidence>
<dbReference type="OrthoDB" id="9773683at2"/>
<comment type="caution">
    <text evidence="9">The sequence shown here is derived from an EMBL/GenBank/DDBJ whole genome shotgun (WGS) entry which is preliminary data.</text>
</comment>
<reference evidence="9" key="1">
    <citation type="submission" date="2021-03" db="EMBL/GenBank/DDBJ databases">
        <title>Antimicrobial resistance genes in bacteria isolated from Japanese honey, and their potential for conferring macrolide and lincosamide resistance in the American foulbrood pathogen Paenibacillus larvae.</title>
        <authorList>
            <person name="Okamoto M."/>
            <person name="Kumagai M."/>
            <person name="Kanamori H."/>
            <person name="Takamatsu D."/>
        </authorList>
    </citation>
    <scope>NUCLEOTIDE SEQUENCE</scope>
    <source>
        <strain evidence="9">J27TS8</strain>
    </source>
</reference>